<organism evidence="2 3">
    <name type="scientific">Gracilibacillus salinarum</name>
    <dbReference type="NCBI Taxonomy" id="2932255"/>
    <lineage>
        <taxon>Bacteria</taxon>
        <taxon>Bacillati</taxon>
        <taxon>Bacillota</taxon>
        <taxon>Bacilli</taxon>
        <taxon>Bacillales</taxon>
        <taxon>Bacillaceae</taxon>
        <taxon>Gracilibacillus</taxon>
    </lineage>
</organism>
<dbReference type="RefSeq" id="WP_244746313.1">
    <property type="nucleotide sequence ID" value="NZ_CP095071.1"/>
</dbReference>
<protein>
    <recommendedName>
        <fullName evidence="4">Competence protein ComG</fullName>
    </recommendedName>
</protein>
<sequence>MKNTYLKKSSNQQGFMFPLTSIVIVLLLLFTFHLINLNRNLIEIHQIHKQQYTLEMLYQKSYQQLLVENQTPPLHYAFPDGTVDITAEQSENTLIYNLELRSKNGGYRLIKTKLAK</sequence>
<proteinExistence type="predicted"/>
<feature type="transmembrane region" description="Helical" evidence="1">
    <location>
        <begin position="15"/>
        <end position="35"/>
    </location>
</feature>
<gene>
    <name evidence="2" type="ORF">MUN87_03590</name>
</gene>
<name>A0ABY4GPW8_9BACI</name>
<evidence type="ECO:0000256" key="1">
    <source>
        <dbReference type="SAM" id="Phobius"/>
    </source>
</evidence>
<keyword evidence="1" id="KW-1133">Transmembrane helix</keyword>
<evidence type="ECO:0000313" key="2">
    <source>
        <dbReference type="EMBL" id="UOQ86000.1"/>
    </source>
</evidence>
<dbReference type="EMBL" id="CP095071">
    <property type="protein sequence ID" value="UOQ86000.1"/>
    <property type="molecule type" value="Genomic_DNA"/>
</dbReference>
<keyword evidence="3" id="KW-1185">Reference proteome</keyword>
<evidence type="ECO:0000313" key="3">
    <source>
        <dbReference type="Proteomes" id="UP000831537"/>
    </source>
</evidence>
<accession>A0ABY4GPW8</accession>
<keyword evidence="1" id="KW-0472">Membrane</keyword>
<keyword evidence="1" id="KW-0812">Transmembrane</keyword>
<evidence type="ECO:0008006" key="4">
    <source>
        <dbReference type="Google" id="ProtNLM"/>
    </source>
</evidence>
<dbReference type="Proteomes" id="UP000831537">
    <property type="component" value="Chromosome"/>
</dbReference>
<reference evidence="2 3" key="1">
    <citation type="submission" date="2022-04" db="EMBL/GenBank/DDBJ databases">
        <title>Gracilibacillus sp. isolated from saltern.</title>
        <authorList>
            <person name="Won M."/>
            <person name="Lee C.-M."/>
            <person name="Woen H.-Y."/>
            <person name="Kwon S.-W."/>
        </authorList>
    </citation>
    <scope>NUCLEOTIDE SEQUENCE [LARGE SCALE GENOMIC DNA]</scope>
    <source>
        <strain evidence="2 3">SSPM10-3</strain>
    </source>
</reference>